<sequence length="79" mass="8940">MTCVRKNPAPFQKRQKLEGREKQGGEAGQRQRQAEGRWWGTTSQLLSGGGRAGCQETKPSYLLAVRRVEEGEARNRREP</sequence>
<evidence type="ECO:0000313" key="3">
    <source>
        <dbReference type="Proteomes" id="UP000827092"/>
    </source>
</evidence>
<dbReference type="Proteomes" id="UP000827092">
    <property type="component" value="Unassembled WGS sequence"/>
</dbReference>
<dbReference type="AlphaFoldDB" id="A0AAV6THL4"/>
<protein>
    <submittedName>
        <fullName evidence="2">Uncharacterized protein</fullName>
    </submittedName>
</protein>
<name>A0AAV6THL4_9ARAC</name>
<evidence type="ECO:0000256" key="1">
    <source>
        <dbReference type="SAM" id="MobiDB-lite"/>
    </source>
</evidence>
<accession>A0AAV6THL4</accession>
<organism evidence="2 3">
    <name type="scientific">Oedothorax gibbosus</name>
    <dbReference type="NCBI Taxonomy" id="931172"/>
    <lineage>
        <taxon>Eukaryota</taxon>
        <taxon>Metazoa</taxon>
        <taxon>Ecdysozoa</taxon>
        <taxon>Arthropoda</taxon>
        <taxon>Chelicerata</taxon>
        <taxon>Arachnida</taxon>
        <taxon>Araneae</taxon>
        <taxon>Araneomorphae</taxon>
        <taxon>Entelegynae</taxon>
        <taxon>Araneoidea</taxon>
        <taxon>Linyphiidae</taxon>
        <taxon>Erigoninae</taxon>
        <taxon>Oedothorax</taxon>
    </lineage>
</organism>
<feature type="region of interest" description="Disordered" evidence="1">
    <location>
        <begin position="1"/>
        <end position="55"/>
    </location>
</feature>
<reference evidence="2 3" key="1">
    <citation type="journal article" date="2022" name="Nat. Ecol. Evol.">
        <title>A masculinizing supergene underlies an exaggerated male reproductive morph in a spider.</title>
        <authorList>
            <person name="Hendrickx F."/>
            <person name="De Corte Z."/>
            <person name="Sonet G."/>
            <person name="Van Belleghem S.M."/>
            <person name="Kostlbacher S."/>
            <person name="Vangestel C."/>
        </authorList>
    </citation>
    <scope>NUCLEOTIDE SEQUENCE [LARGE SCALE GENOMIC DNA]</scope>
    <source>
        <strain evidence="2">W744_W776</strain>
    </source>
</reference>
<keyword evidence="3" id="KW-1185">Reference proteome</keyword>
<comment type="caution">
    <text evidence="2">The sequence shown here is derived from an EMBL/GenBank/DDBJ whole genome shotgun (WGS) entry which is preliminary data.</text>
</comment>
<gene>
    <name evidence="2" type="ORF">JTE90_014840</name>
</gene>
<proteinExistence type="predicted"/>
<feature type="compositionally biased region" description="Low complexity" evidence="1">
    <location>
        <begin position="28"/>
        <end position="40"/>
    </location>
</feature>
<dbReference type="EMBL" id="JAFNEN010004332">
    <property type="protein sequence ID" value="KAG8171172.1"/>
    <property type="molecule type" value="Genomic_DNA"/>
</dbReference>
<evidence type="ECO:0000313" key="2">
    <source>
        <dbReference type="EMBL" id="KAG8171172.1"/>
    </source>
</evidence>
<feature type="compositionally biased region" description="Basic and acidic residues" evidence="1">
    <location>
        <begin position="15"/>
        <end position="24"/>
    </location>
</feature>